<dbReference type="EMBL" id="AVOT02102289">
    <property type="protein sequence ID" value="MBW0578186.1"/>
    <property type="molecule type" value="Genomic_DNA"/>
</dbReference>
<proteinExistence type="predicted"/>
<accession>A0A9Q3KDK0</accession>
<feature type="compositionally biased region" description="Basic and acidic residues" evidence="1">
    <location>
        <begin position="72"/>
        <end position="87"/>
    </location>
</feature>
<gene>
    <name evidence="2" type="ORF">O181_117901</name>
</gene>
<comment type="caution">
    <text evidence="2">The sequence shown here is derived from an EMBL/GenBank/DDBJ whole genome shotgun (WGS) entry which is preliminary data.</text>
</comment>
<dbReference type="Proteomes" id="UP000765509">
    <property type="component" value="Unassembled WGS sequence"/>
</dbReference>
<name>A0A9Q3KDK0_9BASI</name>
<evidence type="ECO:0000313" key="2">
    <source>
        <dbReference type="EMBL" id="MBW0578186.1"/>
    </source>
</evidence>
<sequence>MNSYLHIKSFVGQEKTMELLGVWSPLSSKHKVRKIKSLLKNQSLLYLDQKKELETTTDFEEGPVASTSSRNIQKEAQRTSEKEERSQEPSGQGQMQRKFSQILPPRVQDPQIGAFSRGQCLQGGQYSYGIHSQGAGKDKQDLFMQIIQRINFFKSSLDVELGNFNANLNKITSDISELKRNDKSNTELY</sequence>
<keyword evidence="3" id="KW-1185">Reference proteome</keyword>
<feature type="compositionally biased region" description="Polar residues" evidence="1">
    <location>
        <begin position="88"/>
        <end position="97"/>
    </location>
</feature>
<organism evidence="2 3">
    <name type="scientific">Austropuccinia psidii MF-1</name>
    <dbReference type="NCBI Taxonomy" id="1389203"/>
    <lineage>
        <taxon>Eukaryota</taxon>
        <taxon>Fungi</taxon>
        <taxon>Dikarya</taxon>
        <taxon>Basidiomycota</taxon>
        <taxon>Pucciniomycotina</taxon>
        <taxon>Pucciniomycetes</taxon>
        <taxon>Pucciniales</taxon>
        <taxon>Sphaerophragmiaceae</taxon>
        <taxon>Austropuccinia</taxon>
    </lineage>
</organism>
<evidence type="ECO:0000313" key="3">
    <source>
        <dbReference type="Proteomes" id="UP000765509"/>
    </source>
</evidence>
<evidence type="ECO:0000256" key="1">
    <source>
        <dbReference type="SAM" id="MobiDB-lite"/>
    </source>
</evidence>
<feature type="region of interest" description="Disordered" evidence="1">
    <location>
        <begin position="57"/>
        <end position="97"/>
    </location>
</feature>
<reference evidence="2" key="1">
    <citation type="submission" date="2021-03" db="EMBL/GenBank/DDBJ databases">
        <title>Draft genome sequence of rust myrtle Austropuccinia psidii MF-1, a brazilian biotype.</title>
        <authorList>
            <person name="Quecine M.C."/>
            <person name="Pachon D.M.R."/>
            <person name="Bonatelli M.L."/>
            <person name="Correr F.H."/>
            <person name="Franceschini L.M."/>
            <person name="Leite T.F."/>
            <person name="Margarido G.R.A."/>
            <person name="Almeida C.A."/>
            <person name="Ferrarezi J.A."/>
            <person name="Labate C.A."/>
        </authorList>
    </citation>
    <scope>NUCLEOTIDE SEQUENCE</scope>
    <source>
        <strain evidence="2">MF-1</strain>
    </source>
</reference>
<protein>
    <submittedName>
        <fullName evidence="2">Uncharacterized protein</fullName>
    </submittedName>
</protein>
<dbReference type="AlphaFoldDB" id="A0A9Q3KDK0"/>